<sequence length="169" mass="20229">MTKRYSILLFILCTLLSFTYDNKLPEEFYAKVIGVKDGDTIEVLYKKEPIVIRLEHIDCPEKKQPFGQKAKQFTSDFCFDKKVKVISRGKFDRYRRLIAVIEYKDQVLNKELVANGYALHFRKYSKDTTYRILEDQARIKKKGMWSQEKLIEPWLFRKRKTSKNKKTNQ</sequence>
<dbReference type="InterPro" id="IPR035437">
    <property type="entry name" value="SNase_OB-fold_sf"/>
</dbReference>
<keyword evidence="3" id="KW-0378">Hydrolase</keyword>
<dbReference type="PANTHER" id="PTHR12302">
    <property type="entry name" value="EBNA2 BINDING PROTEIN P100"/>
    <property type="match status" value="1"/>
</dbReference>
<proteinExistence type="predicted"/>
<evidence type="ECO:0000256" key="2">
    <source>
        <dbReference type="ARBA" id="ARBA00022759"/>
    </source>
</evidence>
<protein>
    <submittedName>
        <fullName evidence="5">Thermonuclease family protein</fullName>
    </submittedName>
</protein>
<dbReference type="Proteomes" id="UP001597344">
    <property type="component" value="Unassembled WGS sequence"/>
</dbReference>
<dbReference type="InterPro" id="IPR002071">
    <property type="entry name" value="Thermonucl_AS"/>
</dbReference>
<accession>A0ABW5B4A2</accession>
<evidence type="ECO:0000256" key="3">
    <source>
        <dbReference type="ARBA" id="ARBA00022801"/>
    </source>
</evidence>
<dbReference type="SMART" id="SM00318">
    <property type="entry name" value="SNc"/>
    <property type="match status" value="1"/>
</dbReference>
<organism evidence="5 6">
    <name type="scientific">Aquimarina celericrescens</name>
    <dbReference type="NCBI Taxonomy" id="1964542"/>
    <lineage>
        <taxon>Bacteria</taxon>
        <taxon>Pseudomonadati</taxon>
        <taxon>Bacteroidota</taxon>
        <taxon>Flavobacteriia</taxon>
        <taxon>Flavobacteriales</taxon>
        <taxon>Flavobacteriaceae</taxon>
        <taxon>Aquimarina</taxon>
    </lineage>
</organism>
<keyword evidence="6" id="KW-1185">Reference proteome</keyword>
<name>A0ABW5B4A2_9FLAO</name>
<keyword evidence="2" id="KW-0255">Endonuclease</keyword>
<dbReference type="InterPro" id="IPR016071">
    <property type="entry name" value="Staphylococal_nuclease_OB-fold"/>
</dbReference>
<dbReference type="EMBL" id="JBHUHY010000032">
    <property type="protein sequence ID" value="MFD2188822.1"/>
    <property type="molecule type" value="Genomic_DNA"/>
</dbReference>
<keyword evidence="1" id="KW-0540">Nuclease</keyword>
<comment type="caution">
    <text evidence="5">The sequence shown here is derived from an EMBL/GenBank/DDBJ whole genome shotgun (WGS) entry which is preliminary data.</text>
</comment>
<evidence type="ECO:0000313" key="5">
    <source>
        <dbReference type="EMBL" id="MFD2188822.1"/>
    </source>
</evidence>
<dbReference type="PANTHER" id="PTHR12302:SF3">
    <property type="entry name" value="SERINE_THREONINE-PROTEIN KINASE 31"/>
    <property type="match status" value="1"/>
</dbReference>
<dbReference type="Pfam" id="PF00565">
    <property type="entry name" value="SNase"/>
    <property type="match status" value="1"/>
</dbReference>
<reference evidence="6" key="1">
    <citation type="journal article" date="2019" name="Int. J. Syst. Evol. Microbiol.">
        <title>The Global Catalogue of Microorganisms (GCM) 10K type strain sequencing project: providing services to taxonomists for standard genome sequencing and annotation.</title>
        <authorList>
            <consortium name="The Broad Institute Genomics Platform"/>
            <consortium name="The Broad Institute Genome Sequencing Center for Infectious Disease"/>
            <person name="Wu L."/>
            <person name="Ma J."/>
        </authorList>
    </citation>
    <scope>NUCLEOTIDE SEQUENCE [LARGE SCALE GENOMIC DNA]</scope>
    <source>
        <strain evidence="6">DT92</strain>
    </source>
</reference>
<gene>
    <name evidence="5" type="ORF">ACFSJT_18620</name>
</gene>
<dbReference type="PROSITE" id="PS50830">
    <property type="entry name" value="TNASE_3"/>
    <property type="match status" value="1"/>
</dbReference>
<evidence type="ECO:0000256" key="1">
    <source>
        <dbReference type="ARBA" id="ARBA00022722"/>
    </source>
</evidence>
<dbReference type="Gene3D" id="2.40.50.90">
    <property type="match status" value="1"/>
</dbReference>
<evidence type="ECO:0000259" key="4">
    <source>
        <dbReference type="PROSITE" id="PS50830"/>
    </source>
</evidence>
<dbReference type="SUPFAM" id="SSF50199">
    <property type="entry name" value="Staphylococcal nuclease"/>
    <property type="match status" value="1"/>
</dbReference>
<evidence type="ECO:0000313" key="6">
    <source>
        <dbReference type="Proteomes" id="UP001597344"/>
    </source>
</evidence>
<feature type="domain" description="TNase-like" evidence="4">
    <location>
        <begin position="26"/>
        <end position="147"/>
    </location>
</feature>
<dbReference type="PROSITE" id="PS01123">
    <property type="entry name" value="TNASE_1"/>
    <property type="match status" value="1"/>
</dbReference>
<dbReference type="RefSeq" id="WP_378321848.1">
    <property type="nucleotide sequence ID" value="NZ_JBHUHY010000032.1"/>
</dbReference>